<evidence type="ECO:0000313" key="3">
    <source>
        <dbReference type="Proteomes" id="UP000602510"/>
    </source>
</evidence>
<dbReference type="Proteomes" id="UP000602510">
    <property type="component" value="Unassembled WGS sequence"/>
</dbReference>
<evidence type="ECO:0000313" key="2">
    <source>
        <dbReference type="EMBL" id="KAF4040884.1"/>
    </source>
</evidence>
<feature type="compositionally biased region" description="Basic and acidic residues" evidence="1">
    <location>
        <begin position="198"/>
        <end position="210"/>
    </location>
</feature>
<dbReference type="AlphaFoldDB" id="A0A833T1F8"/>
<accession>A0A833T1F8</accession>
<evidence type="ECO:0000256" key="1">
    <source>
        <dbReference type="SAM" id="MobiDB-lite"/>
    </source>
</evidence>
<comment type="caution">
    <text evidence="2">The sequence shown here is derived from an EMBL/GenBank/DDBJ whole genome shotgun (WGS) entry which is preliminary data.</text>
</comment>
<keyword evidence="3" id="KW-1185">Reference proteome</keyword>
<organism evidence="2 3">
    <name type="scientific">Phytophthora infestans</name>
    <name type="common">Potato late blight agent</name>
    <name type="synonym">Botrytis infestans</name>
    <dbReference type="NCBI Taxonomy" id="4787"/>
    <lineage>
        <taxon>Eukaryota</taxon>
        <taxon>Sar</taxon>
        <taxon>Stramenopiles</taxon>
        <taxon>Oomycota</taxon>
        <taxon>Peronosporomycetes</taxon>
        <taxon>Peronosporales</taxon>
        <taxon>Peronosporaceae</taxon>
        <taxon>Phytophthora</taxon>
    </lineage>
</organism>
<feature type="region of interest" description="Disordered" evidence="1">
    <location>
        <begin position="193"/>
        <end position="231"/>
    </location>
</feature>
<name>A0A833T1F8_PHYIN</name>
<gene>
    <name evidence="2" type="ORF">GN244_ATG06926</name>
</gene>
<dbReference type="EMBL" id="WSZM01000135">
    <property type="protein sequence ID" value="KAF4040884.1"/>
    <property type="molecule type" value="Genomic_DNA"/>
</dbReference>
<protein>
    <submittedName>
        <fullName evidence="2">Uncharacterized protein</fullName>
    </submittedName>
</protein>
<sequence length="349" mass="40202">MPNVTSWTETEITAIIDSWSEVETKHPLLSSEHGKNRQNLHAKMYALYSQRIAYPRTSCSVQNCKQTIREFVLFVASYDKERLEDGGRLWFDLSFRERHQRRGLVPRRPRGLATSLNKEAYTKLLKMERAQRWLAGNSLAKIEEEHQETRGEQLKSSFISPVQPGLDSERRVGSFGVSTMGDFYPLPEAVADQEDAMEEKSHSQVQDRSDTSTCSLYSEDEDSLRSSTPESLIRVQDTKEVKTDAGLRPSLKHRDCKLLLERMMAFQNRTKRRAVAKLRAGIESEIERNSEMLLSIVSSQSEDPESRKDVAFLTKVLSMQRQQVQDRFDQFEAERIHEEAANRALVSQR</sequence>
<proteinExistence type="predicted"/>
<reference evidence="2" key="1">
    <citation type="submission" date="2020-04" db="EMBL/GenBank/DDBJ databases">
        <title>Hybrid Assembly of Korean Phytophthora infestans isolates.</title>
        <authorList>
            <person name="Prokchorchik M."/>
            <person name="Lee Y."/>
            <person name="Seo J."/>
            <person name="Cho J.-H."/>
            <person name="Park Y.-E."/>
            <person name="Jang D.-C."/>
            <person name="Im J.-S."/>
            <person name="Choi J.-G."/>
            <person name="Park H.-J."/>
            <person name="Lee G.-B."/>
            <person name="Lee Y.-G."/>
            <person name="Hong S.-Y."/>
            <person name="Cho K."/>
            <person name="Sohn K.H."/>
        </authorList>
    </citation>
    <scope>NUCLEOTIDE SEQUENCE</scope>
    <source>
        <strain evidence="2">KR_1_A1</strain>
    </source>
</reference>